<keyword evidence="4" id="KW-0067">ATP-binding</keyword>
<proteinExistence type="inferred from homology"/>
<evidence type="ECO:0000256" key="7">
    <source>
        <dbReference type="ARBA" id="ARBA00025902"/>
    </source>
</evidence>
<dbReference type="FunFam" id="3.40.50.300:FF:000870">
    <property type="entry name" value="MutS protein homolog 4"/>
    <property type="match status" value="1"/>
</dbReference>
<evidence type="ECO:0000256" key="3">
    <source>
        <dbReference type="ARBA" id="ARBA00022741"/>
    </source>
</evidence>
<feature type="compositionally biased region" description="Polar residues" evidence="10">
    <location>
        <begin position="15"/>
        <end position="24"/>
    </location>
</feature>
<dbReference type="PROSITE" id="PS00486">
    <property type="entry name" value="DNA_MISMATCH_REPAIR_2"/>
    <property type="match status" value="1"/>
</dbReference>
<comment type="similarity">
    <text evidence="1">Belongs to the DNA mismatch repair MutS family. MSH3 subfamily.</text>
</comment>
<dbReference type="PANTHER" id="PTHR11361:SF21">
    <property type="entry name" value="MUTS PROTEIN HOMOLOG 4"/>
    <property type="match status" value="1"/>
</dbReference>
<keyword evidence="6" id="KW-0469">Meiosis</keyword>
<dbReference type="OrthoDB" id="276261at2759"/>
<dbReference type="InterPro" id="IPR011184">
    <property type="entry name" value="DNA_mismatch_repair_Msh2"/>
</dbReference>
<dbReference type="SMART" id="SM00534">
    <property type="entry name" value="MUTSac"/>
    <property type="match status" value="1"/>
</dbReference>
<protein>
    <recommendedName>
        <fullName evidence="2 9">DNA mismatch repair protein MSH3</fullName>
    </recommendedName>
    <alternativeName>
        <fullName evidence="2 9">DNA mismatch repair protein MSH3</fullName>
    </alternativeName>
    <alternativeName>
        <fullName evidence="8">MutS protein homolog 3</fullName>
    </alternativeName>
</protein>
<dbReference type="Pfam" id="PF05188">
    <property type="entry name" value="MutS_II"/>
    <property type="match status" value="1"/>
</dbReference>
<reference evidence="12" key="1">
    <citation type="journal article" date="2020" name="Phytopathology">
        <title>Genome sequence of the chestnut blight fungus Cryphonectria parasitica EP155: A fundamental resource for an archetypical invasive plant pathogen.</title>
        <authorList>
            <person name="Crouch J.A."/>
            <person name="Dawe A."/>
            <person name="Aerts A."/>
            <person name="Barry K."/>
            <person name="Churchill A.C.L."/>
            <person name="Grimwood J."/>
            <person name="Hillman B."/>
            <person name="Milgroom M.G."/>
            <person name="Pangilinan J."/>
            <person name="Smith M."/>
            <person name="Salamov A."/>
            <person name="Schmutz J."/>
            <person name="Yadav J."/>
            <person name="Grigoriev I.V."/>
            <person name="Nuss D."/>
        </authorList>
    </citation>
    <scope>NUCLEOTIDE SEQUENCE</scope>
    <source>
        <strain evidence="12">EP155</strain>
    </source>
</reference>
<dbReference type="SMART" id="SM00533">
    <property type="entry name" value="MUTSd"/>
    <property type="match status" value="1"/>
</dbReference>
<evidence type="ECO:0000256" key="1">
    <source>
        <dbReference type="ARBA" id="ARBA00007094"/>
    </source>
</evidence>
<dbReference type="Gene3D" id="3.30.420.110">
    <property type="entry name" value="MutS, connector domain"/>
    <property type="match status" value="1"/>
</dbReference>
<evidence type="ECO:0000256" key="4">
    <source>
        <dbReference type="ARBA" id="ARBA00022840"/>
    </source>
</evidence>
<dbReference type="Gene3D" id="3.40.50.300">
    <property type="entry name" value="P-loop containing nucleotide triphosphate hydrolases"/>
    <property type="match status" value="1"/>
</dbReference>
<organism evidence="12 13">
    <name type="scientific">Cryphonectria parasitica (strain ATCC 38755 / EP155)</name>
    <dbReference type="NCBI Taxonomy" id="660469"/>
    <lineage>
        <taxon>Eukaryota</taxon>
        <taxon>Fungi</taxon>
        <taxon>Dikarya</taxon>
        <taxon>Ascomycota</taxon>
        <taxon>Pezizomycotina</taxon>
        <taxon>Sordariomycetes</taxon>
        <taxon>Sordariomycetidae</taxon>
        <taxon>Diaporthales</taxon>
        <taxon>Cryphonectriaceae</taxon>
        <taxon>Cryphonectria-Endothia species complex</taxon>
        <taxon>Cryphonectria</taxon>
    </lineage>
</organism>
<evidence type="ECO:0000256" key="9">
    <source>
        <dbReference type="ARBA" id="ARBA00073774"/>
    </source>
</evidence>
<dbReference type="GO" id="GO:0007131">
    <property type="term" value="P:reciprocal meiotic recombination"/>
    <property type="evidence" value="ECO:0007669"/>
    <property type="project" value="TreeGrafter"/>
</dbReference>
<dbReference type="Pfam" id="PF00488">
    <property type="entry name" value="MutS_V"/>
    <property type="match status" value="1"/>
</dbReference>
<dbReference type="InterPro" id="IPR027417">
    <property type="entry name" value="P-loop_NTPase"/>
</dbReference>
<dbReference type="GO" id="GO:0030983">
    <property type="term" value="F:mismatched DNA binding"/>
    <property type="evidence" value="ECO:0007669"/>
    <property type="project" value="InterPro"/>
</dbReference>
<dbReference type="GO" id="GO:0005524">
    <property type="term" value="F:ATP binding"/>
    <property type="evidence" value="ECO:0007669"/>
    <property type="project" value="UniProtKB-KW"/>
</dbReference>
<dbReference type="SUPFAM" id="SSF48334">
    <property type="entry name" value="DNA repair protein MutS, domain III"/>
    <property type="match status" value="1"/>
</dbReference>
<evidence type="ECO:0000256" key="5">
    <source>
        <dbReference type="ARBA" id="ARBA00023125"/>
    </source>
</evidence>
<comment type="subunit">
    <text evidence="7">Heterodimer consisting of MSH2-MSH3 (MutS beta). Forms a ternary complex with MutL alpha (MLH1-PMS1).</text>
</comment>
<dbReference type="InterPro" id="IPR007696">
    <property type="entry name" value="DNA_mismatch_repair_MutS_core"/>
</dbReference>
<evidence type="ECO:0000256" key="2">
    <source>
        <dbReference type="ARBA" id="ARBA00022151"/>
    </source>
</evidence>
<dbReference type="GeneID" id="63839448"/>
<dbReference type="Pfam" id="PF05192">
    <property type="entry name" value="MutS_III"/>
    <property type="match status" value="1"/>
</dbReference>
<dbReference type="EMBL" id="MU032350">
    <property type="protein sequence ID" value="KAF3762786.1"/>
    <property type="molecule type" value="Genomic_DNA"/>
</dbReference>
<dbReference type="Proteomes" id="UP000803844">
    <property type="component" value="Unassembled WGS sequence"/>
</dbReference>
<dbReference type="PIRSF" id="PIRSF005813">
    <property type="entry name" value="MSH2"/>
    <property type="match status" value="1"/>
</dbReference>
<evidence type="ECO:0000259" key="11">
    <source>
        <dbReference type="PROSITE" id="PS00486"/>
    </source>
</evidence>
<dbReference type="GO" id="GO:0005634">
    <property type="term" value="C:nucleus"/>
    <property type="evidence" value="ECO:0007669"/>
    <property type="project" value="TreeGrafter"/>
</dbReference>
<dbReference type="RefSeq" id="XP_040773765.1">
    <property type="nucleotide sequence ID" value="XM_040922319.1"/>
</dbReference>
<comment type="caution">
    <text evidence="12">The sequence shown here is derived from an EMBL/GenBank/DDBJ whole genome shotgun (WGS) entry which is preliminary data.</text>
</comment>
<dbReference type="InterPro" id="IPR036678">
    <property type="entry name" value="MutS_con_dom_sf"/>
</dbReference>
<name>A0A9P5CM70_CRYP1</name>
<dbReference type="InterPro" id="IPR045076">
    <property type="entry name" value="MutS"/>
</dbReference>
<evidence type="ECO:0000313" key="12">
    <source>
        <dbReference type="EMBL" id="KAF3762786.1"/>
    </source>
</evidence>
<dbReference type="AlphaFoldDB" id="A0A9P5CM70"/>
<evidence type="ECO:0000256" key="10">
    <source>
        <dbReference type="SAM" id="MobiDB-lite"/>
    </source>
</evidence>
<keyword evidence="5" id="KW-0238">DNA-binding</keyword>
<keyword evidence="13" id="KW-1185">Reference proteome</keyword>
<evidence type="ECO:0000313" key="13">
    <source>
        <dbReference type="Proteomes" id="UP000803844"/>
    </source>
</evidence>
<keyword evidence="3" id="KW-0547">Nucleotide-binding</keyword>
<dbReference type="InterPro" id="IPR036187">
    <property type="entry name" value="DNA_mismatch_repair_MutS_sf"/>
</dbReference>
<dbReference type="Gene3D" id="1.10.1420.10">
    <property type="match status" value="2"/>
</dbReference>
<dbReference type="GO" id="GO:0006298">
    <property type="term" value="P:mismatch repair"/>
    <property type="evidence" value="ECO:0007669"/>
    <property type="project" value="InterPro"/>
</dbReference>
<evidence type="ECO:0000256" key="8">
    <source>
        <dbReference type="ARBA" id="ARBA00029792"/>
    </source>
</evidence>
<dbReference type="PANTHER" id="PTHR11361">
    <property type="entry name" value="DNA MISMATCH REPAIR PROTEIN MUTS FAMILY MEMBER"/>
    <property type="match status" value="1"/>
</dbReference>
<feature type="domain" description="DNA mismatch repair proteins mutS family" evidence="11">
    <location>
        <begin position="633"/>
        <end position="649"/>
    </location>
</feature>
<dbReference type="GO" id="GO:0140664">
    <property type="term" value="F:ATP-dependent DNA damage sensor activity"/>
    <property type="evidence" value="ECO:0007669"/>
    <property type="project" value="InterPro"/>
</dbReference>
<dbReference type="InterPro" id="IPR000432">
    <property type="entry name" value="DNA_mismatch_repair_MutS_C"/>
</dbReference>
<feature type="region of interest" description="Disordered" evidence="10">
    <location>
        <begin position="1"/>
        <end position="24"/>
    </location>
</feature>
<dbReference type="InterPro" id="IPR007860">
    <property type="entry name" value="DNA_mmatch_repair_MutS_con_dom"/>
</dbReference>
<dbReference type="SUPFAM" id="SSF52540">
    <property type="entry name" value="P-loop containing nucleoside triphosphate hydrolases"/>
    <property type="match status" value="1"/>
</dbReference>
<gene>
    <name evidence="12" type="ORF">M406DRAFT_347667</name>
</gene>
<sequence>MPPATPGPSRIGTPAYSTVTNTASGRRSRAASTIGASEGHLIICAVSEARGVSPSVGLAFVNASTGEAVLSQICDNQCYVKTIHKMTIFEPTRILIVDTACPPNPKSSLYSLIEEELPEVRTSPLRRKYWSENRGMDLIQTLAFKDDVEAIKVAIEGNFYPICSFSAAIQCLDNEFSIHFANNSLRIKYQPSEEAMMISLPTIRALELIQNIQNPSSKASLFGLLNQTLTPMGARMLRSNILQPSTQAQVLTARLDALDELCTKEDMFFQVRGALKDFGDVEKMLTKIIVLPAEPSLAASEQAINDVLMIKNFVMAVPPLVESLRDARCALLVNIRGLCRPEITNPILERILGVINSDVSYSTKPLDLRNQRCYAVRADINGMLDVARATLKEITADLYEHVERLNTQLNLAADVRFEAKRNFWLRFRLSDFESGVIPGELIHCISKKEFLECQTLRMVQLNQRMTDAVNEITMQSDKVVEQLLDSIRADIPALFRICESVALLDMLSSFGQTVTTRDYVRPELKDALALKAGRHPILDSFIPNEYYATRQHAFSIVTGCNMSGKSTYIRSVALLQVMAQIGCFVPAQYACFTIIHSLLSRTSTDDSIESNMSTFSVEMREMAFIIRNINDRSLAIIDELGRGTSTRDGLAIAIAMAEALIQSNALVFFATHFAELAQLLGDRPGVLNLHLATETTIADDDIPKMTMLYKVGAGPVKEENYGINLARAIGFPQTFLDLAEKTSNSLRETAEAKKQCSESRKLVRRRKLVLNVHETLQQAYHSGMDGGALRSYLRRLQTEFITRMEEIENDGMQDGPG</sequence>
<evidence type="ECO:0000256" key="6">
    <source>
        <dbReference type="ARBA" id="ARBA00023254"/>
    </source>
</evidence>
<accession>A0A9P5CM70</accession>